<dbReference type="Gene3D" id="3.30.43.10">
    <property type="entry name" value="Uridine Diphospho-n-acetylenolpyruvylglucosamine Reductase, domain 2"/>
    <property type="match status" value="1"/>
</dbReference>
<keyword evidence="11" id="KW-1185">Reference proteome</keyword>
<feature type="domain" description="FAD-binding PCMH-type" evidence="9">
    <location>
        <begin position="69"/>
        <end position="246"/>
    </location>
</feature>
<evidence type="ECO:0000256" key="7">
    <source>
        <dbReference type="SAM" id="MobiDB-lite"/>
    </source>
</evidence>
<accession>A0A8T0TTB1</accession>
<evidence type="ECO:0000259" key="9">
    <source>
        <dbReference type="PROSITE" id="PS51387"/>
    </source>
</evidence>
<dbReference type="Pfam" id="PF01565">
    <property type="entry name" value="FAD_binding_4"/>
    <property type="match status" value="1"/>
</dbReference>
<feature type="chain" id="PRO_5035814368" description="FAD-binding PCMH-type domain-containing protein" evidence="8">
    <location>
        <begin position="27"/>
        <end position="639"/>
    </location>
</feature>
<evidence type="ECO:0000256" key="5">
    <source>
        <dbReference type="ARBA" id="ARBA00022827"/>
    </source>
</evidence>
<evidence type="ECO:0000313" key="11">
    <source>
        <dbReference type="Proteomes" id="UP000823388"/>
    </source>
</evidence>
<protein>
    <recommendedName>
        <fullName evidence="9">FAD-binding PCMH-type domain-containing protein</fullName>
    </recommendedName>
</protein>
<comment type="caution">
    <text evidence="10">The sequence shown here is derived from an EMBL/GenBank/DDBJ whole genome shotgun (WGS) entry which is preliminary data.</text>
</comment>
<feature type="signal peptide" evidence="8">
    <location>
        <begin position="1"/>
        <end position="26"/>
    </location>
</feature>
<dbReference type="InterPro" id="IPR012951">
    <property type="entry name" value="BBE"/>
</dbReference>
<dbReference type="InterPro" id="IPR016166">
    <property type="entry name" value="FAD-bd_PCMH"/>
</dbReference>
<dbReference type="Pfam" id="PF08031">
    <property type="entry name" value="BBE"/>
    <property type="match status" value="1"/>
</dbReference>
<dbReference type="InterPro" id="IPR016167">
    <property type="entry name" value="FAD-bd_PCMH_sub1"/>
</dbReference>
<dbReference type="GO" id="GO:0016491">
    <property type="term" value="F:oxidoreductase activity"/>
    <property type="evidence" value="ECO:0007669"/>
    <property type="project" value="InterPro"/>
</dbReference>
<keyword evidence="4 8" id="KW-0732">Signal</keyword>
<dbReference type="InterPro" id="IPR036318">
    <property type="entry name" value="FAD-bd_PCMH-like_sf"/>
</dbReference>
<dbReference type="EMBL" id="CM029043">
    <property type="protein sequence ID" value="KAG2612076.1"/>
    <property type="molecule type" value="Genomic_DNA"/>
</dbReference>
<dbReference type="SUPFAM" id="SSF56176">
    <property type="entry name" value="FAD-binding/transporter-associated domain-like"/>
    <property type="match status" value="1"/>
</dbReference>
<evidence type="ECO:0000256" key="3">
    <source>
        <dbReference type="ARBA" id="ARBA00022630"/>
    </source>
</evidence>
<proteinExistence type="inferred from homology"/>
<comment type="similarity">
    <text evidence="2">Belongs to the oxygen-dependent FAD-linked oxidoreductase family.</text>
</comment>
<evidence type="ECO:0000256" key="8">
    <source>
        <dbReference type="SAM" id="SignalP"/>
    </source>
</evidence>
<name>A0A8T0TTB1_PANVG</name>
<dbReference type="InterPro" id="IPR016169">
    <property type="entry name" value="FAD-bd_PCMH_sub2"/>
</dbReference>
<feature type="compositionally biased region" description="Acidic residues" evidence="7">
    <location>
        <begin position="506"/>
        <end position="519"/>
    </location>
</feature>
<dbReference type="AlphaFoldDB" id="A0A8T0TTB1"/>
<evidence type="ECO:0000256" key="6">
    <source>
        <dbReference type="ARBA" id="ARBA00023180"/>
    </source>
</evidence>
<dbReference type="InterPro" id="IPR006094">
    <property type="entry name" value="Oxid_FAD_bind_N"/>
</dbReference>
<dbReference type="PROSITE" id="PS51387">
    <property type="entry name" value="FAD_PCMH"/>
    <property type="match status" value="1"/>
</dbReference>
<evidence type="ECO:0000313" key="10">
    <source>
        <dbReference type="EMBL" id="KAG2612076.1"/>
    </source>
</evidence>
<feature type="region of interest" description="Disordered" evidence="7">
    <location>
        <begin position="502"/>
        <end position="540"/>
    </location>
</feature>
<evidence type="ECO:0000256" key="4">
    <source>
        <dbReference type="ARBA" id="ARBA00022729"/>
    </source>
</evidence>
<dbReference type="Proteomes" id="UP000823388">
    <property type="component" value="Chromosome 4K"/>
</dbReference>
<evidence type="ECO:0000256" key="2">
    <source>
        <dbReference type="ARBA" id="ARBA00005466"/>
    </source>
</evidence>
<feature type="compositionally biased region" description="Polar residues" evidence="7">
    <location>
        <begin position="520"/>
        <end position="529"/>
    </location>
</feature>
<reference evidence="10" key="1">
    <citation type="submission" date="2020-05" db="EMBL/GenBank/DDBJ databases">
        <title>WGS assembly of Panicum virgatum.</title>
        <authorList>
            <person name="Lovell J.T."/>
            <person name="Jenkins J."/>
            <person name="Shu S."/>
            <person name="Juenger T.E."/>
            <person name="Schmutz J."/>
        </authorList>
    </citation>
    <scope>NUCLEOTIDE SEQUENCE</scope>
    <source>
        <strain evidence="10">AP13</strain>
    </source>
</reference>
<sequence>MAVLRLRALVLTVCLVCFYAPAPSSASSGDFLHCLSASIPSELIFTQSSPSFTSVLTSYIRNPRFSTPGTVPPLCIVTPTNASHAQATVLCGRRHGVRVRVRSGGHDYEGLSYRSVQPETFALVDLAIFRSVRVDRARATAWVDSGATVGELYYAVAKASGDRLAFPAGLCPTIGVGGHFSGGGFGLLLRKYGIAVDHVIDAVLVDAQGRLLDKKAIGREVFWAIRGGGGESFGIVLSWRVRLVPVPPKVASFIVPVSVNDGAVDVLTKWQEVGPALPDDLFIRVWVMNGLGMNRSHCREMSWAESVLYVWVGSGQPIPVTDLLNRTTSMDTSNKGTSDYVRRAIPRDVWAEIFGWLAKPDPGIMILDPYGGAISAVPEAATPFPHRGGVLYNIQYINNWAAGNDGEPNVRWIRDLYAFMAPYVSKNPREAYFNYRDLDLGRNVVVGNVSSYEAGKVWGEKYFKGNYKRLALAKGKIDPDDYFRNEQSIPPLVPEGMREQIHGEREEEDEQGQEQEQEDVVNNTNKNTSQDQQTEQLEEEDVENFLEYERIASSQEKVSEIDSQYVPHEGMEFSTSSEGHKFFNYYGYLAGFAVVIAHHARTQSRKRNNEIIRITYKCNKQGMQDTSKEGNTQEEEITA</sequence>
<dbReference type="Gene3D" id="3.30.465.10">
    <property type="match status" value="1"/>
</dbReference>
<evidence type="ECO:0000256" key="1">
    <source>
        <dbReference type="ARBA" id="ARBA00001974"/>
    </source>
</evidence>
<comment type="cofactor">
    <cofactor evidence="1">
        <name>FAD</name>
        <dbReference type="ChEBI" id="CHEBI:57692"/>
    </cofactor>
</comment>
<keyword evidence="5" id="KW-0274">FAD</keyword>
<dbReference type="Gene3D" id="3.40.462.20">
    <property type="match status" value="1"/>
</dbReference>
<dbReference type="GO" id="GO:0071949">
    <property type="term" value="F:FAD binding"/>
    <property type="evidence" value="ECO:0007669"/>
    <property type="project" value="InterPro"/>
</dbReference>
<keyword evidence="6" id="KW-0325">Glycoprotein</keyword>
<gene>
    <name evidence="10" type="ORF">PVAP13_4KG244100</name>
</gene>
<dbReference type="PANTHER" id="PTHR32448">
    <property type="entry name" value="OS08G0158400 PROTEIN"/>
    <property type="match status" value="1"/>
</dbReference>
<organism evidence="10 11">
    <name type="scientific">Panicum virgatum</name>
    <name type="common">Blackwell switchgrass</name>
    <dbReference type="NCBI Taxonomy" id="38727"/>
    <lineage>
        <taxon>Eukaryota</taxon>
        <taxon>Viridiplantae</taxon>
        <taxon>Streptophyta</taxon>
        <taxon>Embryophyta</taxon>
        <taxon>Tracheophyta</taxon>
        <taxon>Spermatophyta</taxon>
        <taxon>Magnoliopsida</taxon>
        <taxon>Liliopsida</taxon>
        <taxon>Poales</taxon>
        <taxon>Poaceae</taxon>
        <taxon>PACMAD clade</taxon>
        <taxon>Panicoideae</taxon>
        <taxon>Panicodae</taxon>
        <taxon>Paniceae</taxon>
        <taxon>Panicinae</taxon>
        <taxon>Panicum</taxon>
        <taxon>Panicum sect. Hiantes</taxon>
    </lineage>
</organism>
<keyword evidence="3" id="KW-0285">Flavoprotein</keyword>